<evidence type="ECO:0008006" key="4">
    <source>
        <dbReference type="Google" id="ProtNLM"/>
    </source>
</evidence>
<sequence>MIVEFVIIIIGLILFEVISSVDNAIINANVLKTVSEKYRKIFLFWGIIFAVFVVRGVLPFAIIWIANPQLPLFEIIRIAFTPGQNMSEYLEESTPLLLLGGGMYLFLVFLGWLFLEEKKYAFLVENFLHRQAIWFYALSSLVVTASIYTAIKINPILALAASIGATAFFITDGFKKNAEEKEKELLKPGMSAWSKILYLEVLDASFSIDGVVGAFAFTLSVPLILIGNGIGAFIVRELTVRGIDTISKFAYLKNGAMYSIGMLGGIMILESFGKEFPFWLAPVNTTLLLVVFLILSLKEMKKVAK</sequence>
<dbReference type="Pfam" id="PF04332">
    <property type="entry name" value="DUF475"/>
    <property type="match status" value="1"/>
</dbReference>
<organism evidence="2 3">
    <name type="scientific">Candidatus Buchananbacteria bacterium RIFCSPHIGHO2_01_FULL_44_11</name>
    <dbReference type="NCBI Taxonomy" id="1797535"/>
    <lineage>
        <taxon>Bacteria</taxon>
        <taxon>Candidatus Buchananiibacteriota</taxon>
    </lineage>
</organism>
<name>A0A1G1Y357_9BACT</name>
<feature type="transmembrane region" description="Helical" evidence="1">
    <location>
        <begin position="255"/>
        <end position="272"/>
    </location>
</feature>
<protein>
    <recommendedName>
        <fullName evidence="4">Tellurium resistance protein TerC</fullName>
    </recommendedName>
</protein>
<dbReference type="EMBL" id="MHIE01000009">
    <property type="protein sequence ID" value="OGY45997.1"/>
    <property type="molecule type" value="Genomic_DNA"/>
</dbReference>
<feature type="transmembrane region" description="Helical" evidence="1">
    <location>
        <begin position="42"/>
        <end position="66"/>
    </location>
</feature>
<dbReference type="PANTHER" id="PTHR30238:SF4">
    <property type="entry name" value="SLL1022 PROTEIN"/>
    <property type="match status" value="1"/>
</dbReference>
<reference evidence="2 3" key="1">
    <citation type="journal article" date="2016" name="Nat. Commun.">
        <title>Thousands of microbial genomes shed light on interconnected biogeochemical processes in an aquifer system.</title>
        <authorList>
            <person name="Anantharaman K."/>
            <person name="Brown C.T."/>
            <person name="Hug L.A."/>
            <person name="Sharon I."/>
            <person name="Castelle C.J."/>
            <person name="Probst A.J."/>
            <person name="Thomas B.C."/>
            <person name="Singh A."/>
            <person name="Wilkins M.J."/>
            <person name="Karaoz U."/>
            <person name="Brodie E.L."/>
            <person name="Williams K.H."/>
            <person name="Hubbard S.S."/>
            <person name="Banfield J.F."/>
        </authorList>
    </citation>
    <scope>NUCLEOTIDE SEQUENCE [LARGE SCALE GENOMIC DNA]</scope>
</reference>
<evidence type="ECO:0000313" key="2">
    <source>
        <dbReference type="EMBL" id="OGY45997.1"/>
    </source>
</evidence>
<proteinExistence type="predicted"/>
<feature type="transmembrane region" description="Helical" evidence="1">
    <location>
        <begin position="278"/>
        <end position="297"/>
    </location>
</feature>
<evidence type="ECO:0000256" key="1">
    <source>
        <dbReference type="SAM" id="Phobius"/>
    </source>
</evidence>
<dbReference type="PANTHER" id="PTHR30238">
    <property type="entry name" value="MEMBRANE BOUND PREDICTED REDOX MODULATOR"/>
    <property type="match status" value="1"/>
</dbReference>
<feature type="transmembrane region" description="Helical" evidence="1">
    <location>
        <begin position="96"/>
        <end position="115"/>
    </location>
</feature>
<dbReference type="Proteomes" id="UP000178240">
    <property type="component" value="Unassembled WGS sequence"/>
</dbReference>
<gene>
    <name evidence="2" type="ORF">A2744_00325</name>
</gene>
<comment type="caution">
    <text evidence="2">The sequence shown here is derived from an EMBL/GenBank/DDBJ whole genome shotgun (WGS) entry which is preliminary data.</text>
</comment>
<dbReference type="NCBIfam" id="NF010612">
    <property type="entry name" value="PRK14013.1-2"/>
    <property type="match status" value="1"/>
</dbReference>
<dbReference type="STRING" id="1797535.A2744_00325"/>
<keyword evidence="1" id="KW-0812">Transmembrane</keyword>
<feature type="transmembrane region" description="Helical" evidence="1">
    <location>
        <begin position="127"/>
        <end position="147"/>
    </location>
</feature>
<keyword evidence="1" id="KW-0472">Membrane</keyword>
<feature type="transmembrane region" description="Helical" evidence="1">
    <location>
        <begin position="214"/>
        <end position="235"/>
    </location>
</feature>
<evidence type="ECO:0000313" key="3">
    <source>
        <dbReference type="Proteomes" id="UP000178240"/>
    </source>
</evidence>
<keyword evidence="1" id="KW-1133">Transmembrane helix</keyword>
<dbReference type="InterPro" id="IPR007427">
    <property type="entry name" value="DUF475"/>
</dbReference>
<dbReference type="AlphaFoldDB" id="A0A1G1Y357"/>
<accession>A0A1G1Y357</accession>
<feature type="transmembrane region" description="Helical" evidence="1">
    <location>
        <begin position="6"/>
        <end position="30"/>
    </location>
</feature>